<evidence type="ECO:0000259" key="1">
    <source>
        <dbReference type="Pfam" id="PF00534"/>
    </source>
</evidence>
<dbReference type="CDD" id="cd03808">
    <property type="entry name" value="GT4_CapM-like"/>
    <property type="match status" value="1"/>
</dbReference>
<reference evidence="3 4" key="1">
    <citation type="submission" date="2021-06" db="EMBL/GenBank/DDBJ databases">
        <authorList>
            <person name="Lu T."/>
            <person name="Wang Q."/>
            <person name="Han X."/>
        </authorList>
    </citation>
    <scope>NUCLEOTIDE SEQUENCE [LARGE SCALE GENOMIC DNA]</scope>
    <source>
        <strain evidence="3 4">LAM0050</strain>
    </source>
</reference>
<feature type="domain" description="Glycosyltransferase subfamily 4-like N-terminal" evidence="2">
    <location>
        <begin position="20"/>
        <end position="159"/>
    </location>
</feature>
<feature type="domain" description="Glycosyl transferase family 1" evidence="1">
    <location>
        <begin position="198"/>
        <end position="354"/>
    </location>
</feature>
<protein>
    <submittedName>
        <fullName evidence="3">Glycosyltransferase family 4 protein</fullName>
    </submittedName>
</protein>
<dbReference type="EMBL" id="JAHSPR010000001">
    <property type="protein sequence ID" value="MBV4396113.1"/>
    <property type="molecule type" value="Genomic_DNA"/>
</dbReference>
<gene>
    <name evidence="3" type="ORF">KU392_02435</name>
</gene>
<dbReference type="Pfam" id="PF13477">
    <property type="entry name" value="Glyco_trans_4_2"/>
    <property type="match status" value="1"/>
</dbReference>
<dbReference type="Proteomes" id="UP000722165">
    <property type="component" value="Unassembled WGS sequence"/>
</dbReference>
<comment type="caution">
    <text evidence="3">The sequence shown here is derived from an EMBL/GenBank/DDBJ whole genome shotgun (WGS) entry which is preliminary data.</text>
</comment>
<accession>A0ABS6NKF4</accession>
<dbReference type="PANTHER" id="PTHR12526:SF638">
    <property type="entry name" value="SPORE COAT PROTEIN SA"/>
    <property type="match status" value="1"/>
</dbReference>
<dbReference type="PANTHER" id="PTHR12526">
    <property type="entry name" value="GLYCOSYLTRANSFERASE"/>
    <property type="match status" value="1"/>
</dbReference>
<dbReference type="InterPro" id="IPR028098">
    <property type="entry name" value="Glyco_trans_4-like_N"/>
</dbReference>
<proteinExistence type="predicted"/>
<name>A0ABS6NKF4_9BURK</name>
<sequence length="383" mass="42766">MTFLLIASYPDSLIKFRGPLIEAISKKGLQVHVAVPDIASDNSLKKELEARNIVVHDIPLHRTGMNPLADMITLVHLLKLIRRIKPEYVLGYTIKPVIYGSLAAWLAKVPKRFALITGLGYAFQGQQDSTSTKRGLTRQLVQRLYSLALGRTHKVFFQNPDDQALFKKLKILKPSTPTFVVNGSGVNISEYEVTPLPTSPRFLLIARLLGDKGVREYAQAAKQIKKNHPEVNFDLVGWIDENPDTIKQQELDTWIEEGTLNYLGKLADVRPAISNCSVFVLPSYREGTPRTVLEAMSMGRAIITTDAPGCRETVIDNDNGFLVPVKSVEALVVAMKNLIDNPDLIKKMGQRSREIAEEKYDVHKVNDSMLKAMGISESTNRYA</sequence>
<evidence type="ECO:0000313" key="4">
    <source>
        <dbReference type="Proteomes" id="UP000722165"/>
    </source>
</evidence>
<dbReference type="Pfam" id="PF00534">
    <property type="entry name" value="Glycos_transf_1"/>
    <property type="match status" value="1"/>
</dbReference>
<dbReference type="InterPro" id="IPR001296">
    <property type="entry name" value="Glyco_trans_1"/>
</dbReference>
<evidence type="ECO:0000313" key="3">
    <source>
        <dbReference type="EMBL" id="MBV4396113.1"/>
    </source>
</evidence>
<evidence type="ECO:0000259" key="2">
    <source>
        <dbReference type="Pfam" id="PF13477"/>
    </source>
</evidence>
<organism evidence="3 4">
    <name type="scientific">Advenella alkanexedens</name>
    <dbReference type="NCBI Taxonomy" id="1481665"/>
    <lineage>
        <taxon>Bacteria</taxon>
        <taxon>Pseudomonadati</taxon>
        <taxon>Pseudomonadota</taxon>
        <taxon>Betaproteobacteria</taxon>
        <taxon>Burkholderiales</taxon>
        <taxon>Alcaligenaceae</taxon>
    </lineage>
</organism>
<keyword evidence="4" id="KW-1185">Reference proteome</keyword>
<dbReference type="RefSeq" id="WP_217734457.1">
    <property type="nucleotide sequence ID" value="NZ_JAHSPR010000001.1"/>
</dbReference>